<sequence length="100" mass="10904">MWHRHRAILTPQEGARILNPGWTPLSPITPPTVCDNCYTCPKSTTCCCINEYCKYSFAWGCCLLDCSREPIGAAVAAHSRAPLAALMTTPSAMSNNERAS</sequence>
<dbReference type="EMBL" id="GBRH01234259">
    <property type="protein sequence ID" value="JAD63636.1"/>
    <property type="molecule type" value="Transcribed_RNA"/>
</dbReference>
<reference evidence="1" key="2">
    <citation type="journal article" date="2015" name="Data Brief">
        <title>Shoot transcriptome of the giant reed, Arundo donax.</title>
        <authorList>
            <person name="Barrero R.A."/>
            <person name="Guerrero F.D."/>
            <person name="Moolhuijzen P."/>
            <person name="Goolsby J.A."/>
            <person name="Tidwell J."/>
            <person name="Bellgard S.E."/>
            <person name="Bellgard M.I."/>
        </authorList>
    </citation>
    <scope>NUCLEOTIDE SEQUENCE</scope>
    <source>
        <tissue evidence="1">Shoot tissue taken approximately 20 cm above the soil surface</tissue>
    </source>
</reference>
<organism evidence="1">
    <name type="scientific">Arundo donax</name>
    <name type="common">Giant reed</name>
    <name type="synonym">Donax arundinaceus</name>
    <dbReference type="NCBI Taxonomy" id="35708"/>
    <lineage>
        <taxon>Eukaryota</taxon>
        <taxon>Viridiplantae</taxon>
        <taxon>Streptophyta</taxon>
        <taxon>Embryophyta</taxon>
        <taxon>Tracheophyta</taxon>
        <taxon>Spermatophyta</taxon>
        <taxon>Magnoliopsida</taxon>
        <taxon>Liliopsida</taxon>
        <taxon>Poales</taxon>
        <taxon>Poaceae</taxon>
        <taxon>PACMAD clade</taxon>
        <taxon>Arundinoideae</taxon>
        <taxon>Arundineae</taxon>
        <taxon>Arundo</taxon>
    </lineage>
</organism>
<protein>
    <submittedName>
        <fullName evidence="1">Uncharacterized protein</fullName>
    </submittedName>
</protein>
<name>A0A0A9BJW7_ARUDO</name>
<reference evidence="1" key="1">
    <citation type="submission" date="2014-09" db="EMBL/GenBank/DDBJ databases">
        <authorList>
            <person name="Magalhaes I.L.F."/>
            <person name="Oliveira U."/>
            <person name="Santos F.R."/>
            <person name="Vidigal T.H.D.A."/>
            <person name="Brescovit A.D."/>
            <person name="Santos A.J."/>
        </authorList>
    </citation>
    <scope>NUCLEOTIDE SEQUENCE</scope>
    <source>
        <tissue evidence="1">Shoot tissue taken approximately 20 cm above the soil surface</tissue>
    </source>
</reference>
<dbReference type="SUPFAM" id="SSF57277">
    <property type="entry name" value="Granulin repeat"/>
    <property type="match status" value="1"/>
</dbReference>
<accession>A0A0A9BJW7</accession>
<evidence type="ECO:0000313" key="1">
    <source>
        <dbReference type="EMBL" id="JAD63636.1"/>
    </source>
</evidence>
<dbReference type="AlphaFoldDB" id="A0A0A9BJW7"/>
<proteinExistence type="predicted"/>